<evidence type="ECO:0000256" key="1">
    <source>
        <dbReference type="SAM" id="MobiDB-lite"/>
    </source>
</evidence>
<keyword evidence="3" id="KW-1185">Reference proteome</keyword>
<dbReference type="EMBL" id="CAJVQB010007294">
    <property type="protein sequence ID" value="CAG8700761.1"/>
    <property type="molecule type" value="Genomic_DNA"/>
</dbReference>
<protein>
    <submittedName>
        <fullName evidence="2">4671_t:CDS:1</fullName>
    </submittedName>
</protein>
<reference evidence="2 3" key="1">
    <citation type="submission" date="2021-06" db="EMBL/GenBank/DDBJ databases">
        <authorList>
            <person name="Kallberg Y."/>
            <person name="Tangrot J."/>
            <person name="Rosling A."/>
        </authorList>
    </citation>
    <scope>NUCLEOTIDE SEQUENCE [LARGE SCALE GENOMIC DNA]</scope>
    <source>
        <strain evidence="2 3">120-4 pot B 10/14</strain>
    </source>
</reference>
<accession>A0ABN7V0L1</accession>
<proteinExistence type="predicted"/>
<evidence type="ECO:0000313" key="3">
    <source>
        <dbReference type="Proteomes" id="UP000789901"/>
    </source>
</evidence>
<feature type="non-terminal residue" evidence="2">
    <location>
        <position position="85"/>
    </location>
</feature>
<feature type="region of interest" description="Disordered" evidence="1">
    <location>
        <begin position="1"/>
        <end position="22"/>
    </location>
</feature>
<name>A0ABN7V0L1_GIGMA</name>
<gene>
    <name evidence="2" type="ORF">GMARGA_LOCUS12110</name>
</gene>
<dbReference type="Proteomes" id="UP000789901">
    <property type="component" value="Unassembled WGS sequence"/>
</dbReference>
<evidence type="ECO:0000313" key="2">
    <source>
        <dbReference type="EMBL" id="CAG8700761.1"/>
    </source>
</evidence>
<comment type="caution">
    <text evidence="2">The sequence shown here is derived from an EMBL/GenBank/DDBJ whole genome shotgun (WGS) entry which is preliminary data.</text>
</comment>
<sequence length="85" mass="10049">MTYNLEKPVPLGKQIEKGSTENSKLEKEQQIWMKELLKRNKDLFVEGLTQLGRIKKKLEVEQMIKYEIVQESTSLWSLPMVLKKK</sequence>
<organism evidence="2 3">
    <name type="scientific">Gigaspora margarita</name>
    <dbReference type="NCBI Taxonomy" id="4874"/>
    <lineage>
        <taxon>Eukaryota</taxon>
        <taxon>Fungi</taxon>
        <taxon>Fungi incertae sedis</taxon>
        <taxon>Mucoromycota</taxon>
        <taxon>Glomeromycotina</taxon>
        <taxon>Glomeromycetes</taxon>
        <taxon>Diversisporales</taxon>
        <taxon>Gigasporaceae</taxon>
        <taxon>Gigaspora</taxon>
    </lineage>
</organism>